<dbReference type="EnsemblMetazoa" id="G13438.1">
    <property type="protein sequence ID" value="G13438.1:cds"/>
    <property type="gene ID" value="G13438"/>
</dbReference>
<sequence>MFIPVQINPNAEINCLQLQIRRLNRCPLVGSNVSLIKFCPVMAFARDTSQSWHRQPKKPVLRASVPTISTSRRGSLSGQLPTEVTPKAKGSNGALTPSIKERKKSR</sequence>
<dbReference type="AlphaFoldDB" id="A0A8W8IBI9"/>
<keyword evidence="3" id="KW-1185">Reference proteome</keyword>
<protein>
    <submittedName>
        <fullName evidence="2">Uncharacterized protein</fullName>
    </submittedName>
</protein>
<reference evidence="2" key="1">
    <citation type="submission" date="2022-08" db="UniProtKB">
        <authorList>
            <consortium name="EnsemblMetazoa"/>
        </authorList>
    </citation>
    <scope>IDENTIFICATION</scope>
    <source>
        <strain evidence="2">05x7-T-G4-1.051#20</strain>
    </source>
</reference>
<dbReference type="Proteomes" id="UP000005408">
    <property type="component" value="Unassembled WGS sequence"/>
</dbReference>
<evidence type="ECO:0000256" key="1">
    <source>
        <dbReference type="SAM" id="MobiDB-lite"/>
    </source>
</evidence>
<feature type="region of interest" description="Disordered" evidence="1">
    <location>
        <begin position="47"/>
        <end position="106"/>
    </location>
</feature>
<evidence type="ECO:0000313" key="3">
    <source>
        <dbReference type="Proteomes" id="UP000005408"/>
    </source>
</evidence>
<feature type="compositionally biased region" description="Polar residues" evidence="1">
    <location>
        <begin position="66"/>
        <end position="82"/>
    </location>
</feature>
<accession>A0A8W8IBI9</accession>
<proteinExistence type="predicted"/>
<evidence type="ECO:0000313" key="2">
    <source>
        <dbReference type="EnsemblMetazoa" id="G13438.1:cds"/>
    </source>
</evidence>
<organism evidence="2 3">
    <name type="scientific">Magallana gigas</name>
    <name type="common">Pacific oyster</name>
    <name type="synonym">Crassostrea gigas</name>
    <dbReference type="NCBI Taxonomy" id="29159"/>
    <lineage>
        <taxon>Eukaryota</taxon>
        <taxon>Metazoa</taxon>
        <taxon>Spiralia</taxon>
        <taxon>Lophotrochozoa</taxon>
        <taxon>Mollusca</taxon>
        <taxon>Bivalvia</taxon>
        <taxon>Autobranchia</taxon>
        <taxon>Pteriomorphia</taxon>
        <taxon>Ostreida</taxon>
        <taxon>Ostreoidea</taxon>
        <taxon>Ostreidae</taxon>
        <taxon>Magallana</taxon>
    </lineage>
</organism>
<name>A0A8W8IBI9_MAGGI</name>